<protein>
    <submittedName>
        <fullName evidence="1">Uncharacterized protein</fullName>
    </submittedName>
</protein>
<evidence type="ECO:0000313" key="2">
    <source>
        <dbReference type="Proteomes" id="UP000700334"/>
    </source>
</evidence>
<accession>A0A8J6DNR1</accession>
<organism evidence="1 2">
    <name type="scientific">Galemys pyrenaicus</name>
    <name type="common">Iberian desman</name>
    <name type="synonym">Pyrenean desman</name>
    <dbReference type="NCBI Taxonomy" id="202257"/>
    <lineage>
        <taxon>Eukaryota</taxon>
        <taxon>Metazoa</taxon>
        <taxon>Chordata</taxon>
        <taxon>Craniata</taxon>
        <taxon>Vertebrata</taxon>
        <taxon>Euteleostomi</taxon>
        <taxon>Mammalia</taxon>
        <taxon>Eutheria</taxon>
        <taxon>Laurasiatheria</taxon>
        <taxon>Eulipotyphla</taxon>
        <taxon>Talpidae</taxon>
        <taxon>Galemys</taxon>
    </lineage>
</organism>
<dbReference type="Proteomes" id="UP000700334">
    <property type="component" value="Unassembled WGS sequence"/>
</dbReference>
<sequence length="98" mass="10890">MELLFWTTQVSGMGTCAGEGPRGSPADGQHWGSLAASFAHHGQMFWIRVLVCLCSPARLIYGPSPIYAVSKPQPSHLQREHLEKASKCQGLRLRSWRQ</sequence>
<comment type="caution">
    <text evidence="1">The sequence shown here is derived from an EMBL/GenBank/DDBJ whole genome shotgun (WGS) entry which is preliminary data.</text>
</comment>
<dbReference type="AlphaFoldDB" id="A0A8J6DNR1"/>
<dbReference type="EMBL" id="JAGFMF010011680">
    <property type="protein sequence ID" value="KAG8516307.1"/>
    <property type="molecule type" value="Genomic_DNA"/>
</dbReference>
<evidence type="ECO:0000313" key="1">
    <source>
        <dbReference type="EMBL" id="KAG8516307.1"/>
    </source>
</evidence>
<name>A0A8J6DNR1_GALPY</name>
<keyword evidence="2" id="KW-1185">Reference proteome</keyword>
<gene>
    <name evidence="1" type="ORF">J0S82_016041</name>
</gene>
<proteinExistence type="predicted"/>
<reference evidence="1" key="1">
    <citation type="journal article" date="2021" name="Evol. Appl.">
        <title>The genome of the Pyrenean desman and the effects of bottlenecks and inbreeding on the genomic landscape of an endangered species.</title>
        <authorList>
            <person name="Escoda L."/>
            <person name="Castresana J."/>
        </authorList>
    </citation>
    <scope>NUCLEOTIDE SEQUENCE</scope>
    <source>
        <strain evidence="1">IBE-C5619</strain>
    </source>
</reference>